<organism evidence="5 6">
    <name type="scientific">Micromonospora sediminimaris</name>
    <dbReference type="NCBI Taxonomy" id="547162"/>
    <lineage>
        <taxon>Bacteria</taxon>
        <taxon>Bacillati</taxon>
        <taxon>Actinomycetota</taxon>
        <taxon>Actinomycetes</taxon>
        <taxon>Micromonosporales</taxon>
        <taxon>Micromonosporaceae</taxon>
        <taxon>Micromonospora</taxon>
    </lineage>
</organism>
<dbReference type="GO" id="GO:0044550">
    <property type="term" value="P:secondary metabolite biosynthetic process"/>
    <property type="evidence" value="ECO:0007669"/>
    <property type="project" value="TreeGrafter"/>
</dbReference>
<sequence length="102" mass="11319">MNEISYAQSSLVEEDRPSTTTERVIAEVWAEVLNLDEVGRHDNFFDLGGHSVLATQAVARLCVALDRQLPERALFDWPTVATLASALPGYPVAEQVAPIRRR</sequence>
<comment type="cofactor">
    <cofactor evidence="1">
        <name>pantetheine 4'-phosphate</name>
        <dbReference type="ChEBI" id="CHEBI:47942"/>
    </cofactor>
</comment>
<dbReference type="AlphaFoldDB" id="A0A9W5UUJ2"/>
<dbReference type="Pfam" id="PF00550">
    <property type="entry name" value="PP-binding"/>
    <property type="match status" value="1"/>
</dbReference>
<dbReference type="GO" id="GO:0072330">
    <property type="term" value="P:monocarboxylic acid biosynthetic process"/>
    <property type="evidence" value="ECO:0007669"/>
    <property type="project" value="UniProtKB-ARBA"/>
</dbReference>
<dbReference type="PANTHER" id="PTHR45527:SF1">
    <property type="entry name" value="FATTY ACID SYNTHASE"/>
    <property type="match status" value="1"/>
</dbReference>
<accession>A0A9W5UUJ2</accession>
<dbReference type="PROSITE" id="PS50075">
    <property type="entry name" value="CARRIER"/>
    <property type="match status" value="1"/>
</dbReference>
<dbReference type="GO" id="GO:0005737">
    <property type="term" value="C:cytoplasm"/>
    <property type="evidence" value="ECO:0007669"/>
    <property type="project" value="TreeGrafter"/>
</dbReference>
<reference evidence="5" key="1">
    <citation type="submission" date="2021-01" db="EMBL/GenBank/DDBJ databases">
        <title>Whole genome shotgun sequence of Verrucosispora sediminis NBRC 107745.</title>
        <authorList>
            <person name="Komaki H."/>
            <person name="Tamura T."/>
        </authorList>
    </citation>
    <scope>NUCLEOTIDE SEQUENCE</scope>
    <source>
        <strain evidence="5">NBRC 107745</strain>
    </source>
</reference>
<dbReference type="RefSeq" id="WP_093402991.1">
    <property type="nucleotide sequence ID" value="NZ_BOPD01000029.1"/>
</dbReference>
<evidence type="ECO:0000256" key="2">
    <source>
        <dbReference type="ARBA" id="ARBA00022450"/>
    </source>
</evidence>
<dbReference type="PANTHER" id="PTHR45527">
    <property type="entry name" value="NONRIBOSOMAL PEPTIDE SYNTHETASE"/>
    <property type="match status" value="1"/>
</dbReference>
<keyword evidence="3" id="KW-0597">Phosphoprotein</keyword>
<dbReference type="InterPro" id="IPR006162">
    <property type="entry name" value="Ppantetheine_attach_site"/>
</dbReference>
<dbReference type="EMBL" id="BOPD01000029">
    <property type="protein sequence ID" value="GIJ35352.1"/>
    <property type="molecule type" value="Genomic_DNA"/>
</dbReference>
<dbReference type="InterPro" id="IPR036736">
    <property type="entry name" value="ACP-like_sf"/>
</dbReference>
<dbReference type="OrthoDB" id="518159at2"/>
<keyword evidence="6" id="KW-1185">Reference proteome</keyword>
<evidence type="ECO:0000259" key="4">
    <source>
        <dbReference type="PROSITE" id="PS50075"/>
    </source>
</evidence>
<comment type="caution">
    <text evidence="5">The sequence shown here is derived from an EMBL/GenBank/DDBJ whole genome shotgun (WGS) entry which is preliminary data.</text>
</comment>
<dbReference type="FunFam" id="1.10.1200.10:FF:000016">
    <property type="entry name" value="Non-ribosomal peptide synthase"/>
    <property type="match status" value="1"/>
</dbReference>
<dbReference type="InterPro" id="IPR009081">
    <property type="entry name" value="PP-bd_ACP"/>
</dbReference>
<keyword evidence="2" id="KW-0596">Phosphopantetheine</keyword>
<dbReference type="Proteomes" id="UP000607311">
    <property type="component" value="Unassembled WGS sequence"/>
</dbReference>
<dbReference type="GO" id="GO:0043041">
    <property type="term" value="P:amino acid activation for nonribosomal peptide biosynthetic process"/>
    <property type="evidence" value="ECO:0007669"/>
    <property type="project" value="TreeGrafter"/>
</dbReference>
<dbReference type="SUPFAM" id="SSF47336">
    <property type="entry name" value="ACP-like"/>
    <property type="match status" value="1"/>
</dbReference>
<proteinExistence type="predicted"/>
<evidence type="ECO:0000313" key="5">
    <source>
        <dbReference type="EMBL" id="GIJ35352.1"/>
    </source>
</evidence>
<dbReference type="GO" id="GO:0031177">
    <property type="term" value="F:phosphopantetheine binding"/>
    <property type="evidence" value="ECO:0007669"/>
    <property type="project" value="TreeGrafter"/>
</dbReference>
<protein>
    <recommendedName>
        <fullName evidence="4">Carrier domain-containing protein</fullName>
    </recommendedName>
</protein>
<gene>
    <name evidence="5" type="ORF">Vse01_45000</name>
</gene>
<feature type="domain" description="Carrier" evidence="4">
    <location>
        <begin position="16"/>
        <end position="91"/>
    </location>
</feature>
<evidence type="ECO:0000256" key="1">
    <source>
        <dbReference type="ARBA" id="ARBA00001957"/>
    </source>
</evidence>
<evidence type="ECO:0000313" key="6">
    <source>
        <dbReference type="Proteomes" id="UP000607311"/>
    </source>
</evidence>
<dbReference type="Gene3D" id="1.10.1200.10">
    <property type="entry name" value="ACP-like"/>
    <property type="match status" value="1"/>
</dbReference>
<name>A0A9W5UUJ2_9ACTN</name>
<dbReference type="PROSITE" id="PS00012">
    <property type="entry name" value="PHOSPHOPANTETHEINE"/>
    <property type="match status" value="1"/>
</dbReference>
<evidence type="ECO:0000256" key="3">
    <source>
        <dbReference type="ARBA" id="ARBA00022553"/>
    </source>
</evidence>